<name>A0A454CT92_VIBHA</name>
<sequence>MCSSLSQPELYLSCNP</sequence>
<dbReference type="AlphaFoldDB" id="A0A454CT92"/>
<comment type="caution">
    <text evidence="1">The sequence shown here is derived from an EMBL/GenBank/DDBJ whole genome shotgun (WGS) entry which is preliminary data.</text>
</comment>
<organism evidence="1 2">
    <name type="scientific">Vibrio harveyi</name>
    <name type="common">Beneckea harveyi</name>
    <dbReference type="NCBI Taxonomy" id="669"/>
    <lineage>
        <taxon>Bacteria</taxon>
        <taxon>Pseudomonadati</taxon>
        <taxon>Pseudomonadota</taxon>
        <taxon>Gammaproteobacteria</taxon>
        <taxon>Vibrionales</taxon>
        <taxon>Vibrionaceae</taxon>
        <taxon>Vibrio</taxon>
    </lineage>
</organism>
<gene>
    <name evidence="1" type="ORF">VCHENC02_4582</name>
</gene>
<reference evidence="1 2" key="1">
    <citation type="submission" date="2012-10" db="EMBL/GenBank/DDBJ databases">
        <title>Genome sequence of Vibrio Cholerae HENC-02.</title>
        <authorList>
            <person name="Eppinger M."/>
            <person name="Hasan N.A."/>
            <person name="Sengamalay N."/>
            <person name="Hine E."/>
            <person name="Su Q."/>
            <person name="Daugherty S.C."/>
            <person name="Young S."/>
            <person name="Sadzewicz L."/>
            <person name="Tallon L."/>
            <person name="Cebula T.A."/>
            <person name="Ravel J."/>
            <person name="Colwell R.R."/>
        </authorList>
    </citation>
    <scope>NUCLEOTIDE SEQUENCE [LARGE SCALE GENOMIC DNA]</scope>
    <source>
        <strain evidence="1 2">HENC-02</strain>
    </source>
</reference>
<evidence type="ECO:0000313" key="2">
    <source>
        <dbReference type="Proteomes" id="UP000008367"/>
    </source>
</evidence>
<protein>
    <submittedName>
        <fullName evidence="1">Uncharacterized protein</fullName>
    </submittedName>
</protein>
<dbReference type="EMBL" id="AJSR01002013">
    <property type="protein sequence ID" value="EKM29619.1"/>
    <property type="molecule type" value="Genomic_DNA"/>
</dbReference>
<feature type="non-terminal residue" evidence="1">
    <location>
        <position position="16"/>
    </location>
</feature>
<accession>A0A454CT92</accession>
<proteinExistence type="predicted"/>
<evidence type="ECO:0000313" key="1">
    <source>
        <dbReference type="EMBL" id="EKM29619.1"/>
    </source>
</evidence>
<dbReference type="Proteomes" id="UP000008367">
    <property type="component" value="Unassembled WGS sequence"/>
</dbReference>